<accession>A0AAU8J3S8</accession>
<dbReference type="AlphaFoldDB" id="A0AAU8J3S8"/>
<organism evidence="1">
    <name type="scientific">Streptomyces tabacisoli</name>
    <dbReference type="NCBI Taxonomy" id="3156398"/>
    <lineage>
        <taxon>Bacteria</taxon>
        <taxon>Bacillati</taxon>
        <taxon>Actinomycetota</taxon>
        <taxon>Actinomycetes</taxon>
        <taxon>Kitasatosporales</taxon>
        <taxon>Streptomycetaceae</taxon>
        <taxon>Streptomyces</taxon>
    </lineage>
</organism>
<gene>
    <name evidence="1" type="ORF">ABII15_38170</name>
</gene>
<dbReference type="RefSeq" id="WP_353946882.1">
    <property type="nucleotide sequence ID" value="NZ_CP159534.1"/>
</dbReference>
<dbReference type="EMBL" id="CP159534">
    <property type="protein sequence ID" value="XCJ75451.1"/>
    <property type="molecule type" value="Genomic_DNA"/>
</dbReference>
<name>A0AAU8J3S8_9ACTN</name>
<sequence length="70" mass="7015">MSGPISVNRSNMVHFGAVGLLVLCAAAAVTSALAVSPRWWFAATPLGAAADSPAGWAADRQAADLDGFTG</sequence>
<dbReference type="KEGG" id="stac:ABII15_38170"/>
<protein>
    <submittedName>
        <fullName evidence="1">Uncharacterized protein</fullName>
    </submittedName>
</protein>
<evidence type="ECO:0000313" key="1">
    <source>
        <dbReference type="EMBL" id="XCJ75451.1"/>
    </source>
</evidence>
<proteinExistence type="predicted"/>
<reference evidence="1" key="1">
    <citation type="submission" date="2024-06" db="EMBL/GenBank/DDBJ databases">
        <title>Streptomyces sp. strain HUAS MG91 genome sequences.</title>
        <authorList>
            <person name="Mo P."/>
        </authorList>
    </citation>
    <scope>NUCLEOTIDE SEQUENCE</scope>
    <source>
        <strain evidence="1">HUAS MG91</strain>
    </source>
</reference>